<proteinExistence type="predicted"/>
<dbReference type="EMBL" id="AAUW01000018">
    <property type="protein sequence ID" value="EAV41782.1"/>
    <property type="molecule type" value="Genomic_DNA"/>
</dbReference>
<evidence type="ECO:0000313" key="3">
    <source>
        <dbReference type="Proteomes" id="UP000004848"/>
    </source>
</evidence>
<sequence length="95" mass="10518">MATAVEDTRVLGAIRKVRLLFHRQGIHICPEPDRPAWTRPFQDADDTGSPDTTRNLDAPAFQEPCNVGRGSFLAKSDLGKFMKIPPDRSEVIGIT</sequence>
<comment type="caution">
    <text evidence="2">The sequence shown here is derived from an EMBL/GenBank/DDBJ whole genome shotgun (WGS) entry which is preliminary data.</text>
</comment>
<name>A0NZA3_ROSAI</name>
<evidence type="ECO:0000256" key="1">
    <source>
        <dbReference type="SAM" id="MobiDB-lite"/>
    </source>
</evidence>
<accession>A0NZA3</accession>
<feature type="region of interest" description="Disordered" evidence="1">
    <location>
        <begin position="32"/>
        <end position="61"/>
    </location>
</feature>
<gene>
    <name evidence="2" type="ORF">SIAM614_30956</name>
</gene>
<organism evidence="2 3">
    <name type="scientific">Roseibium aggregatum (strain ATCC 25650 / DSM 13394 / JCM 20685 / NBRC 16684 / NCIMB 2208 / IAM 12614 / B1)</name>
    <name type="common">Stappia aggregata</name>
    <dbReference type="NCBI Taxonomy" id="384765"/>
    <lineage>
        <taxon>Bacteria</taxon>
        <taxon>Pseudomonadati</taxon>
        <taxon>Pseudomonadota</taxon>
        <taxon>Alphaproteobacteria</taxon>
        <taxon>Hyphomicrobiales</taxon>
        <taxon>Stappiaceae</taxon>
        <taxon>Roseibium</taxon>
    </lineage>
</organism>
<dbReference type="AlphaFoldDB" id="A0NZA3"/>
<protein>
    <submittedName>
        <fullName evidence="2">Uncharacterized protein</fullName>
    </submittedName>
</protein>
<evidence type="ECO:0000313" key="2">
    <source>
        <dbReference type="EMBL" id="EAV41782.1"/>
    </source>
</evidence>
<dbReference type="Proteomes" id="UP000004848">
    <property type="component" value="Unassembled WGS sequence"/>
</dbReference>
<reference evidence="2 3" key="1">
    <citation type="submission" date="2006-05" db="EMBL/GenBank/DDBJ databases">
        <authorList>
            <person name="King G."/>
            <person name="Ferriera S."/>
            <person name="Johnson J."/>
            <person name="Kravitz S."/>
            <person name="Beeson K."/>
            <person name="Sutton G."/>
            <person name="Rogers Y.-H."/>
            <person name="Friedman R."/>
            <person name="Frazier M."/>
            <person name="Venter J.C."/>
        </authorList>
    </citation>
    <scope>NUCLEOTIDE SEQUENCE [LARGE SCALE GENOMIC DNA]</scope>
    <source>
        <strain evidence="3">ATCC 25650 / DSM 13394 / JCM 20685 / NBRC 16684 / NCIMB 2208 / IAM 12614 / B1</strain>
    </source>
</reference>